<dbReference type="GO" id="GO:0005506">
    <property type="term" value="F:iron ion binding"/>
    <property type="evidence" value="ECO:0007669"/>
    <property type="project" value="InterPro"/>
</dbReference>
<protein>
    <submittedName>
        <fullName evidence="9">CppL</fullName>
    </submittedName>
</protein>
<dbReference type="AlphaFoldDB" id="D2CKL8"/>
<keyword evidence="4" id="KW-0479">Metal-binding</keyword>
<feature type="region of interest" description="Disordered" evidence="8">
    <location>
        <begin position="382"/>
        <end position="403"/>
    </location>
</feature>
<proteinExistence type="inferred from homology"/>
<sequence>MTSPTTCPVTGGGPPPSLEGQTPPVLRLSPLLRELQQQAPVCRVRTPTGDEAWLVTRYAELKALLHDERLGRAHADPANAPRYVRNPFLDLLVVDDAQQARDLHTEMRRLLTPQFSARRVLGLAPTVSAVAEQVLDGFVAAGNPGDLHGGFSMLATRMTVLCELIGIPPQDRPETGACTIMTMGEVDDVERVATVQAELFGLLSAVPRRKRAEPTDDVVSRLFAQVPDERIGPIAAGVLLAGLDSVPSHVDLGVLLFATHPDQLAAALADERTMREGVEEILRCAKAGGSVLPRYATDDVEIGGVTLRTGDLVLLDFTLVNFDTQVFDEPEVFDIRRESNPHLTFGHGMWHCIGAPLARMALRTAFTRLFTRLPDLRPARPVQEMRRGSEGLSGGLTELPVTW</sequence>
<keyword evidence="6" id="KW-0408">Iron</keyword>
<gene>
    <name evidence="9" type="primary">cppL</name>
</gene>
<dbReference type="FunFam" id="1.10.630.10:FF:000018">
    <property type="entry name" value="Cytochrome P450 monooxygenase"/>
    <property type="match status" value="1"/>
</dbReference>
<dbReference type="Gene3D" id="1.10.630.10">
    <property type="entry name" value="Cytochrome P450"/>
    <property type="match status" value="1"/>
</dbReference>
<keyword evidence="7" id="KW-0503">Monooxygenase</keyword>
<dbReference type="InterPro" id="IPR001128">
    <property type="entry name" value="Cyt_P450"/>
</dbReference>
<dbReference type="InterPro" id="IPR036396">
    <property type="entry name" value="Cyt_P450_sf"/>
</dbReference>
<dbReference type="GO" id="GO:0004497">
    <property type="term" value="F:monooxygenase activity"/>
    <property type="evidence" value="ECO:0007669"/>
    <property type="project" value="UniProtKB-KW"/>
</dbReference>
<reference evidence="9" key="1">
    <citation type="submission" date="2007-07" db="EMBL/GenBank/DDBJ databases">
        <authorList>
            <person name="Lee M.-Y."/>
            <person name="Lee J.-Y."/>
            <person name="Kim B.-K."/>
            <person name="Hwang Y.-B."/>
            <person name="Sherman D.H."/>
            <person name="Han K."/>
            <person name="Kim E.-S."/>
        </authorList>
    </citation>
    <scope>NUCLEOTIDE SEQUENCE</scope>
    <source>
        <strain evidence="9">KCTC9441</strain>
    </source>
</reference>
<name>D2CKL8_PSEAH</name>
<comment type="cofactor">
    <cofactor evidence="1">
        <name>heme</name>
        <dbReference type="ChEBI" id="CHEBI:30413"/>
    </cofactor>
</comment>
<evidence type="ECO:0000256" key="1">
    <source>
        <dbReference type="ARBA" id="ARBA00001971"/>
    </source>
</evidence>
<dbReference type="InterPro" id="IPR002397">
    <property type="entry name" value="Cyt_P450_B"/>
</dbReference>
<accession>D2CKL8</accession>
<reference evidence="9" key="2">
    <citation type="journal article" date="2009" name="J. Ind. Microbiol. Biotechnol.">
        <title>Identification of functionally clustered nystatin-like biosynthetic genes in a rare actinomycetes, Pseudonocardia autotrophica.</title>
        <authorList>
            <person name="Kim B.G."/>
            <person name="Lee M.J."/>
            <person name="Seo J."/>
            <person name="Hwang Y.B."/>
            <person name="Lee M.Y."/>
            <person name="Han K."/>
            <person name="Sherman D.H."/>
            <person name="Kim E.S."/>
        </authorList>
    </citation>
    <scope>NUCLEOTIDE SEQUENCE</scope>
    <source>
        <strain evidence="9">KCTC9441</strain>
    </source>
</reference>
<dbReference type="Pfam" id="PF00067">
    <property type="entry name" value="p450"/>
    <property type="match status" value="1"/>
</dbReference>
<evidence type="ECO:0000313" key="9">
    <source>
        <dbReference type="EMBL" id="ABV83224.1"/>
    </source>
</evidence>
<evidence type="ECO:0000256" key="3">
    <source>
        <dbReference type="ARBA" id="ARBA00022617"/>
    </source>
</evidence>
<evidence type="ECO:0000256" key="2">
    <source>
        <dbReference type="ARBA" id="ARBA00010617"/>
    </source>
</evidence>
<dbReference type="PANTHER" id="PTHR46696">
    <property type="entry name" value="P450, PUTATIVE (EUROFUNG)-RELATED"/>
    <property type="match status" value="1"/>
</dbReference>
<dbReference type="SUPFAM" id="SSF48264">
    <property type="entry name" value="Cytochrome P450"/>
    <property type="match status" value="1"/>
</dbReference>
<evidence type="ECO:0000256" key="8">
    <source>
        <dbReference type="SAM" id="MobiDB-lite"/>
    </source>
</evidence>
<evidence type="ECO:0000256" key="4">
    <source>
        <dbReference type="ARBA" id="ARBA00022723"/>
    </source>
</evidence>
<dbReference type="GO" id="GO:0016705">
    <property type="term" value="F:oxidoreductase activity, acting on paired donors, with incorporation or reduction of molecular oxygen"/>
    <property type="evidence" value="ECO:0007669"/>
    <property type="project" value="InterPro"/>
</dbReference>
<evidence type="ECO:0000256" key="6">
    <source>
        <dbReference type="ARBA" id="ARBA00023004"/>
    </source>
</evidence>
<dbReference type="CDD" id="cd11031">
    <property type="entry name" value="Cyp158A-like"/>
    <property type="match status" value="1"/>
</dbReference>
<dbReference type="EMBL" id="EU108007">
    <property type="protein sequence ID" value="ABV83224.1"/>
    <property type="molecule type" value="Genomic_DNA"/>
</dbReference>
<evidence type="ECO:0000256" key="7">
    <source>
        <dbReference type="ARBA" id="ARBA00023033"/>
    </source>
</evidence>
<evidence type="ECO:0000256" key="5">
    <source>
        <dbReference type="ARBA" id="ARBA00023002"/>
    </source>
</evidence>
<dbReference type="GO" id="GO:0020037">
    <property type="term" value="F:heme binding"/>
    <property type="evidence" value="ECO:0007669"/>
    <property type="project" value="InterPro"/>
</dbReference>
<dbReference type="PANTHER" id="PTHR46696:SF5">
    <property type="entry name" value="CYTOCHROME P450 BJ-1"/>
    <property type="match status" value="1"/>
</dbReference>
<keyword evidence="3" id="KW-0349">Heme</keyword>
<comment type="similarity">
    <text evidence="2">Belongs to the cytochrome P450 family.</text>
</comment>
<dbReference type="PRINTS" id="PR00359">
    <property type="entry name" value="BP450"/>
</dbReference>
<organism evidence="9">
    <name type="scientific">Pseudonocardia autotrophica</name>
    <name type="common">Amycolata autotrophica</name>
    <name type="synonym">Nocardia autotrophica</name>
    <dbReference type="NCBI Taxonomy" id="2074"/>
    <lineage>
        <taxon>Bacteria</taxon>
        <taxon>Bacillati</taxon>
        <taxon>Actinomycetota</taxon>
        <taxon>Actinomycetes</taxon>
        <taxon>Pseudonocardiales</taxon>
        <taxon>Pseudonocardiaceae</taxon>
        <taxon>Pseudonocardia</taxon>
    </lineage>
</organism>
<feature type="region of interest" description="Disordered" evidence="8">
    <location>
        <begin position="1"/>
        <end position="22"/>
    </location>
</feature>
<keyword evidence="5" id="KW-0560">Oxidoreductase</keyword>